<protein>
    <recommendedName>
        <fullName evidence="3">HAD hydrolase, family IA</fullName>
    </recommendedName>
</protein>
<dbReference type="SFLD" id="SFLDG01129">
    <property type="entry name" value="C1.5:_HAD__Beta-PGM__Phosphata"/>
    <property type="match status" value="1"/>
</dbReference>
<dbReference type="EMBL" id="AGEL01000001">
    <property type="protein sequence ID" value="EHO18714.1"/>
    <property type="molecule type" value="Genomic_DNA"/>
</dbReference>
<keyword evidence="2" id="KW-1185">Reference proteome</keyword>
<dbReference type="PANTHER" id="PTHR47478">
    <property type="match status" value="1"/>
</dbReference>
<name>A0AA36Y704_9FIRM</name>
<dbReference type="Gene3D" id="1.10.150.520">
    <property type="match status" value="1"/>
</dbReference>
<accession>A0AA36Y704</accession>
<comment type="caution">
    <text evidence="1">The sequence shown here is derived from an EMBL/GenBank/DDBJ whole genome shotgun (WGS) entry which is preliminary data.</text>
</comment>
<gene>
    <name evidence="1" type="ORF">HMPREF9623_00036</name>
</gene>
<evidence type="ECO:0000313" key="2">
    <source>
        <dbReference type="Proteomes" id="UP000018466"/>
    </source>
</evidence>
<reference evidence="1 2" key="1">
    <citation type="submission" date="2011-10" db="EMBL/GenBank/DDBJ databases">
        <title>The Genome Sequence of Lachnospiraceae bacterium ACC2.</title>
        <authorList>
            <consortium name="The Broad Institute Genome Sequencing Platform"/>
            <person name="Earl A."/>
            <person name="Ward D."/>
            <person name="Feldgarden M."/>
            <person name="Gevers D."/>
            <person name="Sizova M."/>
            <person name="Hazen A."/>
            <person name="Epstein S."/>
            <person name="Young S.K."/>
            <person name="Zeng Q."/>
            <person name="Gargeya S."/>
            <person name="Fitzgerald M."/>
            <person name="Haas B."/>
            <person name="Abouelleil A."/>
            <person name="Alvarado L."/>
            <person name="Arachchi H.M."/>
            <person name="Berlin A."/>
            <person name="Brown A."/>
            <person name="Chapman S.B."/>
            <person name="Chen Z."/>
            <person name="Dunbar C."/>
            <person name="Freedman E."/>
            <person name="Gearin G."/>
            <person name="Goldberg J."/>
            <person name="Griggs A."/>
            <person name="Gujja S."/>
            <person name="Heiman D."/>
            <person name="Howarth C."/>
            <person name="Larson L."/>
            <person name="Lui A."/>
            <person name="MacDonald P.J.P."/>
            <person name="Montmayeur A."/>
            <person name="Murphy C."/>
            <person name="Neiman D."/>
            <person name="Pearson M."/>
            <person name="Priest M."/>
            <person name="Roberts A."/>
            <person name="Saif S."/>
            <person name="Shea T."/>
            <person name="Shenoy N."/>
            <person name="Sisk P."/>
            <person name="Stolte C."/>
            <person name="Sykes S."/>
            <person name="Wortman J."/>
            <person name="Nusbaum C."/>
            <person name="Birren B."/>
        </authorList>
    </citation>
    <scope>NUCLEOTIDE SEQUENCE [LARGE SCALE GENOMIC DNA]</scope>
    <source>
        <strain evidence="1 2">ACC2</strain>
    </source>
</reference>
<dbReference type="InterPro" id="IPR052550">
    <property type="entry name" value="Pyrimidine_5'-ntase_YjjG"/>
</dbReference>
<dbReference type="GeneID" id="86939837"/>
<dbReference type="SFLD" id="SFLDS00003">
    <property type="entry name" value="Haloacid_Dehalogenase"/>
    <property type="match status" value="1"/>
</dbReference>
<organism evidence="1 2">
    <name type="scientific">Stomatobaculum longum</name>
    <dbReference type="NCBI Taxonomy" id="796942"/>
    <lineage>
        <taxon>Bacteria</taxon>
        <taxon>Bacillati</taxon>
        <taxon>Bacillota</taxon>
        <taxon>Clostridia</taxon>
        <taxon>Lachnospirales</taxon>
        <taxon>Lachnospiraceae</taxon>
        <taxon>Stomatobaculum</taxon>
    </lineage>
</organism>
<sequence length="242" mass="27488">MIKAIIFDLDDTLYNFKAAQRAGADAWAAYAKEQFQLPEEQTRREIEALIAEQAEKMGPIAASHNRVLRAELWLAKRNLPVFPHATALAERYWQALLDAMVPQEGAVEMLRDLQMRGFLIGIGTNMTAYVQYKKIEKLGLGDIVDFIVTSEECGVDKPLRHFFKYSAKKANETLARAGRAERIEMNEILFVGDSVKHDLEGAHAAKMQALLFDPENAHPEEEERIQRFSELPEVLKRLSAEM</sequence>
<evidence type="ECO:0008006" key="3">
    <source>
        <dbReference type="Google" id="ProtNLM"/>
    </source>
</evidence>
<dbReference type="RefSeq" id="WP_009531871.1">
    <property type="nucleotide sequence ID" value="NZ_JH590861.1"/>
</dbReference>
<evidence type="ECO:0000313" key="1">
    <source>
        <dbReference type="EMBL" id="EHO18714.1"/>
    </source>
</evidence>
<dbReference type="InterPro" id="IPR036412">
    <property type="entry name" value="HAD-like_sf"/>
</dbReference>
<dbReference type="InterPro" id="IPR023214">
    <property type="entry name" value="HAD_sf"/>
</dbReference>
<dbReference type="Gene3D" id="3.40.50.1000">
    <property type="entry name" value="HAD superfamily/HAD-like"/>
    <property type="match status" value="1"/>
</dbReference>
<dbReference type="PANTHER" id="PTHR47478:SF1">
    <property type="entry name" value="PYRIMIDINE 5'-NUCLEOTIDASE YJJG"/>
    <property type="match status" value="1"/>
</dbReference>
<dbReference type="AlphaFoldDB" id="A0AA36Y704"/>
<dbReference type="Pfam" id="PF00702">
    <property type="entry name" value="Hydrolase"/>
    <property type="match status" value="1"/>
</dbReference>
<dbReference type="SUPFAM" id="SSF56784">
    <property type="entry name" value="HAD-like"/>
    <property type="match status" value="1"/>
</dbReference>
<dbReference type="Proteomes" id="UP000018466">
    <property type="component" value="Unassembled WGS sequence"/>
</dbReference>
<proteinExistence type="predicted"/>